<gene>
    <name evidence="6" type="ORF">OESDEN_17849</name>
</gene>
<evidence type="ECO:0000256" key="3">
    <source>
        <dbReference type="ARBA" id="ARBA00022989"/>
    </source>
</evidence>
<name>A0A0B1SFZ2_OESDE</name>
<accession>A0A0B1SFZ2</accession>
<keyword evidence="2 5" id="KW-0812">Transmembrane</keyword>
<dbReference type="GO" id="GO:0015149">
    <property type="term" value="F:hexose transmembrane transporter activity"/>
    <property type="evidence" value="ECO:0007669"/>
    <property type="project" value="TreeGrafter"/>
</dbReference>
<keyword evidence="7" id="KW-1185">Reference proteome</keyword>
<feature type="transmembrane region" description="Helical" evidence="5">
    <location>
        <begin position="136"/>
        <end position="160"/>
    </location>
</feature>
<dbReference type="InterPro" id="IPR036259">
    <property type="entry name" value="MFS_trans_sf"/>
</dbReference>
<evidence type="ECO:0000256" key="1">
    <source>
        <dbReference type="ARBA" id="ARBA00004370"/>
    </source>
</evidence>
<dbReference type="PANTHER" id="PTHR23503:SF39">
    <property type="entry name" value="MAJOR FACILITATOR SUPERFAMILY (MFS) PROFILE DOMAIN-CONTAINING PROTEIN"/>
    <property type="match status" value="1"/>
</dbReference>
<evidence type="ECO:0000256" key="5">
    <source>
        <dbReference type="SAM" id="Phobius"/>
    </source>
</evidence>
<dbReference type="InterPro" id="IPR045263">
    <property type="entry name" value="GLUT"/>
</dbReference>
<dbReference type="PANTHER" id="PTHR23503">
    <property type="entry name" value="SOLUTE CARRIER FAMILY 2"/>
    <property type="match status" value="1"/>
</dbReference>
<proteinExistence type="predicted"/>
<sequence length="195" mass="21481">KSSKRSITNKENETINKTVYADERGFTFQARKALAAYHGVSVEDSSLDSEIRICEEAVKTKDGSKKIAAVGSIQTEHNSITILFMPWKARDHVSQIIRYGAWLGVMVKIAYVFSGARCLRSYSTFVLHSLGGWSHSAALMESLIIGIARLPTTLIPVLLVDKIGRRPLLIGSTAICFISLLLMIVSIDIGPSWKV</sequence>
<dbReference type="EMBL" id="KN579391">
    <property type="protein sequence ID" value="KHJ82457.1"/>
    <property type="molecule type" value="Genomic_DNA"/>
</dbReference>
<dbReference type="Gene3D" id="1.20.1250.20">
    <property type="entry name" value="MFS general substrate transporter like domains"/>
    <property type="match status" value="1"/>
</dbReference>
<keyword evidence="3 5" id="KW-1133">Transmembrane helix</keyword>
<feature type="non-terminal residue" evidence="6">
    <location>
        <position position="1"/>
    </location>
</feature>
<dbReference type="Pfam" id="PF00083">
    <property type="entry name" value="Sugar_tr"/>
    <property type="match status" value="1"/>
</dbReference>
<dbReference type="InterPro" id="IPR005828">
    <property type="entry name" value="MFS_sugar_transport-like"/>
</dbReference>
<evidence type="ECO:0000313" key="6">
    <source>
        <dbReference type="EMBL" id="KHJ82457.1"/>
    </source>
</evidence>
<evidence type="ECO:0000256" key="2">
    <source>
        <dbReference type="ARBA" id="ARBA00022692"/>
    </source>
</evidence>
<feature type="transmembrane region" description="Helical" evidence="5">
    <location>
        <begin position="167"/>
        <end position="187"/>
    </location>
</feature>
<dbReference type="Proteomes" id="UP000053660">
    <property type="component" value="Unassembled WGS sequence"/>
</dbReference>
<reference evidence="6 7" key="1">
    <citation type="submission" date="2014-03" db="EMBL/GenBank/DDBJ databases">
        <title>Draft genome of the hookworm Oesophagostomum dentatum.</title>
        <authorList>
            <person name="Mitreva M."/>
        </authorList>
    </citation>
    <scope>NUCLEOTIDE SEQUENCE [LARGE SCALE GENOMIC DNA]</scope>
    <source>
        <strain evidence="6 7">OD-Hann</strain>
    </source>
</reference>
<protein>
    <recommendedName>
        <fullName evidence="8">Major facilitator superfamily (MFS) profile domain-containing protein</fullName>
    </recommendedName>
</protein>
<comment type="subcellular location">
    <subcellularLocation>
        <location evidence="1">Membrane</location>
    </subcellularLocation>
</comment>
<evidence type="ECO:0000313" key="7">
    <source>
        <dbReference type="Proteomes" id="UP000053660"/>
    </source>
</evidence>
<feature type="transmembrane region" description="Helical" evidence="5">
    <location>
        <begin position="96"/>
        <end position="116"/>
    </location>
</feature>
<organism evidence="6 7">
    <name type="scientific">Oesophagostomum dentatum</name>
    <name type="common">Nodular worm</name>
    <dbReference type="NCBI Taxonomy" id="61180"/>
    <lineage>
        <taxon>Eukaryota</taxon>
        <taxon>Metazoa</taxon>
        <taxon>Ecdysozoa</taxon>
        <taxon>Nematoda</taxon>
        <taxon>Chromadorea</taxon>
        <taxon>Rhabditida</taxon>
        <taxon>Rhabditina</taxon>
        <taxon>Rhabditomorpha</taxon>
        <taxon>Strongyloidea</taxon>
        <taxon>Strongylidae</taxon>
        <taxon>Oesophagostomum</taxon>
    </lineage>
</organism>
<keyword evidence="4 5" id="KW-0472">Membrane</keyword>
<evidence type="ECO:0000256" key="4">
    <source>
        <dbReference type="ARBA" id="ARBA00023136"/>
    </source>
</evidence>
<dbReference type="OrthoDB" id="8120565at2759"/>
<dbReference type="SUPFAM" id="SSF103473">
    <property type="entry name" value="MFS general substrate transporter"/>
    <property type="match status" value="1"/>
</dbReference>
<dbReference type="GO" id="GO:0016020">
    <property type="term" value="C:membrane"/>
    <property type="evidence" value="ECO:0007669"/>
    <property type="project" value="UniProtKB-SubCell"/>
</dbReference>
<dbReference type="AlphaFoldDB" id="A0A0B1SFZ2"/>
<evidence type="ECO:0008006" key="8">
    <source>
        <dbReference type="Google" id="ProtNLM"/>
    </source>
</evidence>